<name>A0ABU2FPE6_9EURY</name>
<reference evidence="1 2" key="1">
    <citation type="submission" date="2022-06" db="EMBL/GenBank/DDBJ databases">
        <title>Halomicroarcula sp. a new haloarchaeum isolate from saline soil.</title>
        <authorList>
            <person name="Strakova D."/>
            <person name="Galisteo C."/>
            <person name="Sanchez-Porro C."/>
            <person name="Ventosa A."/>
        </authorList>
    </citation>
    <scope>NUCLEOTIDE SEQUENCE [LARGE SCALE GENOMIC DNA]</scope>
    <source>
        <strain evidence="1 2">S3CR25-11</strain>
    </source>
</reference>
<accession>A0ABU2FPE6</accession>
<comment type="caution">
    <text evidence="1">The sequence shown here is derived from an EMBL/GenBank/DDBJ whole genome shotgun (WGS) entry which is preliminary data.</text>
</comment>
<organism evidence="1 2">
    <name type="scientific">Haloarcula onubensis</name>
    <dbReference type="NCBI Taxonomy" id="2950539"/>
    <lineage>
        <taxon>Archaea</taxon>
        <taxon>Methanobacteriati</taxon>
        <taxon>Methanobacteriota</taxon>
        <taxon>Stenosarchaea group</taxon>
        <taxon>Halobacteria</taxon>
        <taxon>Halobacteriales</taxon>
        <taxon>Haloarculaceae</taxon>
        <taxon>Haloarcula</taxon>
    </lineage>
</organism>
<dbReference type="Proteomes" id="UP001268864">
    <property type="component" value="Unassembled WGS sequence"/>
</dbReference>
<dbReference type="RefSeq" id="WP_310900450.1">
    <property type="nucleotide sequence ID" value="NZ_JAMQOS010000003.1"/>
</dbReference>
<sequence length="371" mass="37773">MARTSLLLLVVVSVTIAGCSGVQNPGTPTAEPTGVPPDNSTVAPNQIPGVSDGTLTNATALATANGAGIVDGGATVRITRTNGDSEETALLTVAADGTAEFSRTMSAGDNESTVAYYANDSATYVRVDSGGETRYRVVEQAFRPLDGVNSSLETVLAAGNFTVANESTGSATVVLTADEFDAPLDDVLDDATPQRARLVVAADGGVRNLTLTGERDGAAVTYAYERRDAAVDRVPTPDWLADVPPTADLHADLTTDVVNDSYLRLDHDGGDTVPGNSTLRFTVNDTAGTVTFDAPFEAGDTRYAYFAASDGSLVVSDDRPAADATASFDSPASVTITTADGVTLLSAGMAWGSESVSAEAAADGGGNGSDA</sequence>
<evidence type="ECO:0000313" key="2">
    <source>
        <dbReference type="Proteomes" id="UP001268864"/>
    </source>
</evidence>
<dbReference type="EMBL" id="JAMQOS010000003">
    <property type="protein sequence ID" value="MDS0282620.1"/>
    <property type="molecule type" value="Genomic_DNA"/>
</dbReference>
<protein>
    <submittedName>
        <fullName evidence="1">Uncharacterized protein</fullName>
    </submittedName>
</protein>
<keyword evidence="2" id="KW-1185">Reference proteome</keyword>
<evidence type="ECO:0000313" key="1">
    <source>
        <dbReference type="EMBL" id="MDS0282620.1"/>
    </source>
</evidence>
<proteinExistence type="predicted"/>
<gene>
    <name evidence="1" type="ORF">NDI86_10835</name>
</gene>
<dbReference type="PROSITE" id="PS51257">
    <property type="entry name" value="PROKAR_LIPOPROTEIN"/>
    <property type="match status" value="1"/>
</dbReference>